<evidence type="ECO:0000313" key="1">
    <source>
        <dbReference type="EMBL" id="QEE14483.2"/>
    </source>
</evidence>
<accession>A0A5B9D664</accession>
<reference evidence="1 2" key="1">
    <citation type="journal article" date="2020" name="Nature">
        <title>Isolation of an archaeon at the prokaryote-eukaryote interface.</title>
        <authorList>
            <person name="Imachi H."/>
            <person name="Nobu M.K."/>
            <person name="Nakahara N."/>
            <person name="Morono Y."/>
            <person name="Ogawara M."/>
            <person name="Takaki Y."/>
            <person name="Takano Y."/>
            <person name="Uematsu K."/>
            <person name="Ikuta T."/>
            <person name="Ito M."/>
            <person name="Matsui Y."/>
            <person name="Miyazaki M."/>
            <person name="Murata K."/>
            <person name="Saito Y."/>
            <person name="Sakai S."/>
            <person name="Song C."/>
            <person name="Tasumi E."/>
            <person name="Yamanaka Y."/>
            <person name="Yamaguchi T."/>
            <person name="Kamagata Y."/>
            <person name="Tamaki H."/>
            <person name="Takai K."/>
        </authorList>
    </citation>
    <scope>NUCLEOTIDE SEQUENCE [LARGE SCALE GENOMIC DNA]</scope>
    <source>
        <strain evidence="1 2">MK-D1</strain>
    </source>
</reference>
<sequence>MKAKKEDRNLESKLIQSDLNRFINSASFNLKNRMIDLNKSLLQKSMIRKNQQKLTQITLFEKDPKKVKISKNISGYAEFWGQFFPNIVNSHLALGELGILGITDHHSILDSQKVLNTYSIEFCRILPIISKLNTLLKKKQCDDVKISPYSTSILKIEPVDLSITIFLDFTNKIQIPSKLDSKKNFEKESPLKNWGDSYHYKNCHVLEKNFNDSLRIFIIEKESEYHQIIQQKIKSKNQFFFSIKQMHSLFNLISDFQSFNKSKINLLNISLCESNLKITLYSPLKRKQKQNWGLFLARKIEIEEED</sequence>
<dbReference type="Proteomes" id="UP000321408">
    <property type="component" value="Chromosome"/>
</dbReference>
<keyword evidence="2" id="KW-1185">Reference proteome</keyword>
<reference evidence="1 2" key="2">
    <citation type="journal article" date="2024" name="Int. J. Syst. Evol. Microbiol.">
        <title>Promethearchaeum syntrophicum gen. nov., sp. nov., an anaerobic, obligately syntrophic archaeon, the first isolate of the lineage 'Asgard' archaea, and proposal of the new archaeal phylum Promethearchaeota phyl. nov. and kingdom Promethearchaeati regn. nov.</title>
        <authorList>
            <person name="Imachi H."/>
            <person name="Nobu M.K."/>
            <person name="Kato S."/>
            <person name="Takaki Y."/>
            <person name="Miyazaki M."/>
            <person name="Miyata M."/>
            <person name="Ogawara M."/>
            <person name="Saito Y."/>
            <person name="Sakai S."/>
            <person name="Tahara Y.O."/>
            <person name="Takano Y."/>
            <person name="Tasumi E."/>
            <person name="Uematsu K."/>
            <person name="Yoshimura T."/>
            <person name="Itoh T."/>
            <person name="Ohkuma M."/>
            <person name="Takai K."/>
        </authorList>
    </citation>
    <scope>NUCLEOTIDE SEQUENCE [LARGE SCALE GENOMIC DNA]</scope>
    <source>
        <strain evidence="1 2">MK-D1</strain>
    </source>
</reference>
<dbReference type="AlphaFoldDB" id="A0A5B9D664"/>
<proteinExistence type="predicted"/>
<dbReference type="KEGG" id="psyt:DSAG12_00296"/>
<name>A0A5B9D664_9ARCH</name>
<dbReference type="EMBL" id="CP042905">
    <property type="protein sequence ID" value="QEE14483.2"/>
    <property type="molecule type" value="Genomic_DNA"/>
</dbReference>
<protein>
    <submittedName>
        <fullName evidence="1">Uncharacterized protein</fullName>
    </submittedName>
</protein>
<gene>
    <name evidence="1" type="ORF">DSAG12_00296</name>
</gene>
<organism evidence="1 2">
    <name type="scientific">Promethearchaeum syntrophicum</name>
    <dbReference type="NCBI Taxonomy" id="2594042"/>
    <lineage>
        <taxon>Archaea</taxon>
        <taxon>Promethearchaeati</taxon>
        <taxon>Promethearchaeota</taxon>
        <taxon>Promethearchaeia</taxon>
        <taxon>Promethearchaeales</taxon>
        <taxon>Promethearchaeaceae</taxon>
        <taxon>Promethearchaeum</taxon>
    </lineage>
</organism>
<evidence type="ECO:0000313" key="2">
    <source>
        <dbReference type="Proteomes" id="UP000321408"/>
    </source>
</evidence>